<keyword evidence="4" id="KW-0799">Topoisomerase</keyword>
<evidence type="ECO:0000256" key="4">
    <source>
        <dbReference type="ARBA" id="ARBA00023029"/>
    </source>
</evidence>
<keyword evidence="14" id="KW-1185">Reference proteome</keyword>
<dbReference type="GO" id="GO:0003677">
    <property type="term" value="F:DNA binding"/>
    <property type="evidence" value="ECO:0007669"/>
    <property type="project" value="UniProtKB-KW"/>
</dbReference>
<dbReference type="InterPro" id="IPR013497">
    <property type="entry name" value="Topo_IA_cen"/>
</dbReference>
<dbReference type="OrthoDB" id="9804262at2"/>
<evidence type="ECO:0000256" key="1">
    <source>
        <dbReference type="ARBA" id="ARBA00000213"/>
    </source>
</evidence>
<dbReference type="RefSeq" id="WP_023930445.1">
    <property type="nucleotide sequence ID" value="NZ_KI669458.1"/>
</dbReference>
<sequence length="621" mass="71389">MPLIIIESPNKVEKIKQITGYEVIATAGHFMELKHIDIDNGYAAVFDYVESKKYSIMRAIEKSKNEIVYIASDPDREGYAIGYHFYQKIKNVAKTIYRAEFHEITPSGIKNGLDNAKLFIDTNLNFYQSFLGRRVSDQLIGFILSPYLTRGLESKNILSAGRVQTPALSLITIREEEIKAFHSLSDSEKKEYALRARSIVDGKELVFKHTENGKEIKYPTQESLQALLQELVGFDKALITKIEKTSVSSSPEKPFTTSKLLKKASKKLGISTQRIQTLAQELFAKGLITYIRTDSESLSKEFLLEMQSFYADIYPNSYKYTTYKAGKHSQAEAHEAIRITHCHRYEEIASICAKEGLDSDHIKLYTLIFKNTIASQNKSAVYEKTDVYLNIKMTEFKISFKKIIDKGYLGIFEDSADETKEAEQEITSFPYNEKDFLPISQVFIKDIDKAPPKRYLEADFIEVMEKSGIGRPSTYAKYLPTLLSKEYIQISNDKKREIYPTALGISVINFFKRDKNAWLLDLSFTAQMEQALDEIMSGEKKYVAYMQDVHSKMEFIPLKAEPKEKKEYPPSPKQIKFCEDIAKILNIELPNDYNKHYKIAGDFISKYSKQIPKKDYKKDNH</sequence>
<feature type="domain" description="Topo IA-type catalytic" evidence="12">
    <location>
        <begin position="123"/>
        <end position="557"/>
    </location>
</feature>
<comment type="catalytic activity">
    <reaction evidence="1">
        <text>ATP-independent breakage of single-stranded DNA, followed by passage and rejoining.</text>
        <dbReference type="EC" id="5.6.2.1"/>
    </reaction>
</comment>
<dbReference type="InterPro" id="IPR013826">
    <property type="entry name" value="Topo_IA_cen_sub3"/>
</dbReference>
<dbReference type="AlphaFoldDB" id="V8CEU4"/>
<proteinExistence type="inferred from homology"/>
<organism evidence="13 14">
    <name type="scientific">Helicobacter canis NCTC 12740</name>
    <dbReference type="NCBI Taxonomy" id="1357399"/>
    <lineage>
        <taxon>Bacteria</taxon>
        <taxon>Pseudomonadati</taxon>
        <taxon>Campylobacterota</taxon>
        <taxon>Epsilonproteobacteria</taxon>
        <taxon>Campylobacterales</taxon>
        <taxon>Helicobacteraceae</taxon>
        <taxon>Helicobacter</taxon>
    </lineage>
</organism>
<comment type="caution">
    <text evidence="13">The sequence shown here is derived from an EMBL/GenBank/DDBJ whole genome shotgun (WGS) entry which is preliminary data.</text>
</comment>
<evidence type="ECO:0000313" key="13">
    <source>
        <dbReference type="EMBL" id="ETD25607.1"/>
    </source>
</evidence>
<dbReference type="CDD" id="cd00186">
    <property type="entry name" value="TOP1Ac"/>
    <property type="match status" value="1"/>
</dbReference>
<dbReference type="STRING" id="1357399.HMPREF2087_01435"/>
<dbReference type="InterPro" id="IPR013824">
    <property type="entry name" value="Topo_IA_cen_sub1"/>
</dbReference>
<dbReference type="CDD" id="cd01028">
    <property type="entry name" value="TOPRIM_TopoIA"/>
    <property type="match status" value="1"/>
</dbReference>
<dbReference type="Gene3D" id="3.40.50.140">
    <property type="match status" value="1"/>
</dbReference>
<evidence type="ECO:0000259" key="11">
    <source>
        <dbReference type="PROSITE" id="PS50880"/>
    </source>
</evidence>
<evidence type="ECO:0000259" key="12">
    <source>
        <dbReference type="PROSITE" id="PS52039"/>
    </source>
</evidence>
<dbReference type="SMART" id="SM00493">
    <property type="entry name" value="TOPRIM"/>
    <property type="match status" value="1"/>
</dbReference>
<evidence type="ECO:0000256" key="3">
    <source>
        <dbReference type="ARBA" id="ARBA00012891"/>
    </source>
</evidence>
<evidence type="ECO:0000256" key="7">
    <source>
        <dbReference type="ARBA" id="ARBA00030003"/>
    </source>
</evidence>
<evidence type="ECO:0000256" key="5">
    <source>
        <dbReference type="ARBA" id="ARBA00023125"/>
    </source>
</evidence>
<evidence type="ECO:0000256" key="9">
    <source>
        <dbReference type="ARBA" id="ARBA00032235"/>
    </source>
</evidence>
<dbReference type="PROSITE" id="PS50880">
    <property type="entry name" value="TOPRIM"/>
    <property type="match status" value="1"/>
</dbReference>
<dbReference type="Pfam" id="PF01751">
    <property type="entry name" value="Toprim"/>
    <property type="match status" value="1"/>
</dbReference>
<dbReference type="InterPro" id="IPR003601">
    <property type="entry name" value="Topo_IA_2"/>
</dbReference>
<gene>
    <name evidence="13" type="ORF">HMPREF2087_01435</name>
</gene>
<name>V8CEU4_9HELI</name>
<accession>V8CEU4</accession>
<evidence type="ECO:0000256" key="8">
    <source>
        <dbReference type="ARBA" id="ARBA00031985"/>
    </source>
</evidence>
<dbReference type="PRINTS" id="PR00417">
    <property type="entry name" value="PRTPISMRASEI"/>
</dbReference>
<dbReference type="Gene3D" id="1.10.290.10">
    <property type="entry name" value="Topoisomerase I, domain 4"/>
    <property type="match status" value="1"/>
</dbReference>
<evidence type="ECO:0000256" key="2">
    <source>
        <dbReference type="ARBA" id="ARBA00009446"/>
    </source>
</evidence>
<keyword evidence="6" id="KW-0413">Isomerase</keyword>
<dbReference type="PATRIC" id="fig|1357399.3.peg.1500"/>
<dbReference type="HOGENOM" id="CLU_002929_4_3_7"/>
<dbReference type="PROSITE" id="PS52039">
    <property type="entry name" value="TOPO_IA_2"/>
    <property type="match status" value="1"/>
</dbReference>
<comment type="similarity">
    <text evidence="2">Belongs to the type IA topoisomerase family.</text>
</comment>
<dbReference type="InterPro" id="IPR003602">
    <property type="entry name" value="Topo_IA_DNA-bd_dom"/>
</dbReference>
<dbReference type="EC" id="5.6.2.1" evidence="3"/>
<dbReference type="EMBL" id="AZJJ01000007">
    <property type="protein sequence ID" value="ETD25607.1"/>
    <property type="molecule type" value="Genomic_DNA"/>
</dbReference>
<reference evidence="13 14" key="1">
    <citation type="submission" date="2013-10" db="EMBL/GenBank/DDBJ databases">
        <title>The Genome Sequence of Helicobacter canis NCTC 12740.</title>
        <authorList>
            <consortium name="The Broad Institute Genomics Platform"/>
            <person name="Earl A."/>
            <person name="Fox J.G."/>
            <person name="Shen Z."/>
            <person name="Young S.K."/>
            <person name="Zeng Q."/>
            <person name="Gargeya S."/>
            <person name="Fitzgerald M."/>
            <person name="Abouelleil A."/>
            <person name="Alvarado L."/>
            <person name="Chapman S.B."/>
            <person name="Gainer-Dewar J."/>
            <person name="Goldberg J."/>
            <person name="Griggs A."/>
            <person name="Gujja S."/>
            <person name="Hansen M."/>
            <person name="Howarth C."/>
            <person name="Imamovic A."/>
            <person name="Ireland A."/>
            <person name="Larimer J."/>
            <person name="McCowan C."/>
            <person name="Murphy C."/>
            <person name="Pearson M."/>
            <person name="Poon T.W."/>
            <person name="Priest M."/>
            <person name="Roberts A."/>
            <person name="Saif S."/>
            <person name="Shea T."/>
            <person name="Sykes S."/>
            <person name="Wortman J."/>
            <person name="Nusbaum C."/>
            <person name="Birren B."/>
        </authorList>
    </citation>
    <scope>NUCLEOTIDE SEQUENCE [LARGE SCALE GENOMIC DNA]</scope>
    <source>
        <strain evidence="13 14">NCTC 12740</strain>
    </source>
</reference>
<keyword evidence="5" id="KW-0238">DNA-binding</keyword>
<dbReference type="InterPro" id="IPR013825">
    <property type="entry name" value="Topo_IA_cen_sub2"/>
</dbReference>
<dbReference type="GO" id="GO:0006265">
    <property type="term" value="P:DNA topological change"/>
    <property type="evidence" value="ECO:0007669"/>
    <property type="project" value="InterPro"/>
</dbReference>
<evidence type="ECO:0000313" key="14">
    <source>
        <dbReference type="Proteomes" id="UP000018688"/>
    </source>
</evidence>
<dbReference type="Gene3D" id="2.70.20.10">
    <property type="entry name" value="Topoisomerase I, domain 3"/>
    <property type="match status" value="1"/>
</dbReference>
<dbReference type="Gene3D" id="1.10.460.10">
    <property type="entry name" value="Topoisomerase I, domain 2"/>
    <property type="match status" value="1"/>
</dbReference>
<dbReference type="SUPFAM" id="SSF56712">
    <property type="entry name" value="Prokaryotic type I DNA topoisomerase"/>
    <property type="match status" value="1"/>
</dbReference>
<dbReference type="PANTHER" id="PTHR42785">
    <property type="entry name" value="DNA TOPOISOMERASE, TYPE IA, CORE"/>
    <property type="match status" value="1"/>
</dbReference>
<dbReference type="InterPro" id="IPR006171">
    <property type="entry name" value="TOPRIM_dom"/>
</dbReference>
<dbReference type="SMART" id="SM00437">
    <property type="entry name" value="TOP1Ac"/>
    <property type="match status" value="1"/>
</dbReference>
<feature type="domain" description="Toprim" evidence="11">
    <location>
        <begin position="1"/>
        <end position="104"/>
    </location>
</feature>
<dbReference type="Proteomes" id="UP000018688">
    <property type="component" value="Unassembled WGS sequence"/>
</dbReference>
<dbReference type="InterPro" id="IPR000380">
    <property type="entry name" value="Topo_IA"/>
</dbReference>
<dbReference type="eggNOG" id="COG0550">
    <property type="taxonomic scope" value="Bacteria"/>
</dbReference>
<dbReference type="InterPro" id="IPR023405">
    <property type="entry name" value="Topo_IA_core_domain"/>
</dbReference>
<evidence type="ECO:0000256" key="10">
    <source>
        <dbReference type="ARBA" id="ARBA00032877"/>
    </source>
</evidence>
<dbReference type="SMART" id="SM00436">
    <property type="entry name" value="TOP1Bc"/>
    <property type="match status" value="1"/>
</dbReference>
<dbReference type="PANTHER" id="PTHR42785:SF1">
    <property type="entry name" value="DNA TOPOISOMERASE"/>
    <property type="match status" value="1"/>
</dbReference>
<dbReference type="Pfam" id="PF01131">
    <property type="entry name" value="Topoisom_bac"/>
    <property type="match status" value="1"/>
</dbReference>
<evidence type="ECO:0000256" key="6">
    <source>
        <dbReference type="ARBA" id="ARBA00023235"/>
    </source>
</evidence>
<dbReference type="GO" id="GO:0003917">
    <property type="term" value="F:DNA topoisomerase type I (single strand cut, ATP-independent) activity"/>
    <property type="evidence" value="ECO:0007669"/>
    <property type="project" value="UniProtKB-EC"/>
</dbReference>
<protein>
    <recommendedName>
        <fullName evidence="3">DNA topoisomerase</fullName>
        <ecNumber evidence="3">5.6.2.1</ecNumber>
    </recommendedName>
    <alternativeName>
        <fullName evidence="10">Omega-protein</fullName>
    </alternativeName>
    <alternativeName>
        <fullName evidence="9">Relaxing enzyme</fullName>
    </alternativeName>
    <alternativeName>
        <fullName evidence="7">Swivelase</fullName>
    </alternativeName>
    <alternativeName>
        <fullName evidence="8">Untwisting enzyme</fullName>
    </alternativeName>
</protein>